<feature type="region of interest" description="Disordered" evidence="1">
    <location>
        <begin position="1"/>
        <end position="42"/>
    </location>
</feature>
<evidence type="ECO:0000313" key="3">
    <source>
        <dbReference type="Proteomes" id="UP000054032"/>
    </source>
</evidence>
<feature type="compositionally biased region" description="Polar residues" evidence="1">
    <location>
        <begin position="1"/>
        <end position="10"/>
    </location>
</feature>
<dbReference type="EMBL" id="KI964206">
    <property type="protein sequence ID" value="EUC40030.1"/>
    <property type="molecule type" value="Genomic_DNA"/>
</dbReference>
<evidence type="ECO:0000256" key="1">
    <source>
        <dbReference type="SAM" id="MobiDB-lite"/>
    </source>
</evidence>
<keyword evidence="3" id="KW-1185">Reference proteome</keyword>
<sequence length="57" mass="6302">MPVTSSNEYESTGRAMVQQIRDGSSRTIGKDTPLMNVQAANDEDMMDCPQKRLGNII</sequence>
<name>W6YQW7_COCMI</name>
<dbReference type="HOGENOM" id="CLU_2996216_0_0_1"/>
<reference evidence="2 3" key="1">
    <citation type="journal article" date="2013" name="PLoS Genet.">
        <title>Comparative genome structure, secondary metabolite, and effector coding capacity across Cochliobolus pathogens.</title>
        <authorList>
            <person name="Condon B.J."/>
            <person name="Leng Y."/>
            <person name="Wu D."/>
            <person name="Bushley K.E."/>
            <person name="Ohm R.A."/>
            <person name="Otillar R."/>
            <person name="Martin J."/>
            <person name="Schackwitz W."/>
            <person name="Grimwood J."/>
            <person name="MohdZainudin N."/>
            <person name="Xue C."/>
            <person name="Wang R."/>
            <person name="Manning V.A."/>
            <person name="Dhillon B."/>
            <person name="Tu Z.J."/>
            <person name="Steffenson B.J."/>
            <person name="Salamov A."/>
            <person name="Sun H."/>
            <person name="Lowry S."/>
            <person name="LaButti K."/>
            <person name="Han J."/>
            <person name="Copeland A."/>
            <person name="Lindquist E."/>
            <person name="Barry K."/>
            <person name="Schmutz J."/>
            <person name="Baker S.E."/>
            <person name="Ciuffetti L.M."/>
            <person name="Grigoriev I.V."/>
            <person name="Zhong S."/>
            <person name="Turgeon B.G."/>
        </authorList>
    </citation>
    <scope>NUCLEOTIDE SEQUENCE [LARGE SCALE GENOMIC DNA]</scope>
    <source>
        <strain evidence="2 3">ATCC 44560</strain>
    </source>
</reference>
<protein>
    <submittedName>
        <fullName evidence="2">Uncharacterized protein</fullName>
    </submittedName>
</protein>
<dbReference type="AlphaFoldDB" id="W6YQW7"/>
<dbReference type="GeneID" id="19117595"/>
<gene>
    <name evidence="2" type="ORF">COCMIDRAFT_10006</name>
</gene>
<dbReference type="Proteomes" id="UP000054032">
    <property type="component" value="Unassembled WGS sequence"/>
</dbReference>
<dbReference type="KEGG" id="bor:COCMIDRAFT_10006"/>
<proteinExistence type="predicted"/>
<organism evidence="2 3">
    <name type="scientific">Bipolaris oryzae ATCC 44560</name>
    <dbReference type="NCBI Taxonomy" id="930090"/>
    <lineage>
        <taxon>Eukaryota</taxon>
        <taxon>Fungi</taxon>
        <taxon>Dikarya</taxon>
        <taxon>Ascomycota</taxon>
        <taxon>Pezizomycotina</taxon>
        <taxon>Dothideomycetes</taxon>
        <taxon>Pleosporomycetidae</taxon>
        <taxon>Pleosporales</taxon>
        <taxon>Pleosporineae</taxon>
        <taxon>Pleosporaceae</taxon>
        <taxon>Bipolaris</taxon>
    </lineage>
</organism>
<accession>W6YQW7</accession>
<evidence type="ECO:0000313" key="2">
    <source>
        <dbReference type="EMBL" id="EUC40030.1"/>
    </source>
</evidence>
<dbReference type="RefSeq" id="XP_007693449.1">
    <property type="nucleotide sequence ID" value="XM_007695259.1"/>
</dbReference>